<dbReference type="EMBL" id="CP017480">
    <property type="protein sequence ID" value="APG03542.1"/>
    <property type="molecule type" value="Genomic_DNA"/>
</dbReference>
<proteinExistence type="predicted"/>
<reference evidence="2" key="1">
    <citation type="submission" date="2016-09" db="EMBL/GenBank/DDBJ databases">
        <authorList>
            <person name="Lysoe E."/>
        </authorList>
    </citation>
    <scope>NUCLEOTIDE SEQUENCE [LARGE SCALE GENOMIC DNA]</scope>
    <source>
        <strain evidence="2">LJ96T</strain>
    </source>
</reference>
<organism evidence="1 2">
    <name type="scientific">Luteibacter rhizovicinus DSM 16549</name>
    <dbReference type="NCBI Taxonomy" id="1440763"/>
    <lineage>
        <taxon>Bacteria</taxon>
        <taxon>Pseudomonadati</taxon>
        <taxon>Pseudomonadota</taxon>
        <taxon>Gammaproteobacteria</taxon>
        <taxon>Lysobacterales</taxon>
        <taxon>Rhodanobacteraceae</taxon>
        <taxon>Luteibacter</taxon>
    </lineage>
</organism>
<dbReference type="RefSeq" id="WP_046965697.1">
    <property type="nucleotide sequence ID" value="NZ_CP017480.1"/>
</dbReference>
<gene>
    <name evidence="1" type="ORF">BJI69_06205</name>
</gene>
<dbReference type="InterPro" id="IPR021783">
    <property type="entry name" value="DUF3348"/>
</dbReference>
<dbReference type="KEGG" id="lrz:BJI69_06205"/>
<sequence>MQAAPLRSTVRGPAFIRLLTRLTDVDAPQSGASLPDRLSHWLDWKQAIALSTALDGMPAEPADDIPAFGESVEDECRGARDALIQAIANDRAFLTSAQRQAQGMPTLDAANDYAPLRQRYIALQRKIQATTGSLRGNLRDMLAQASPELARLAEVDAVMEMALSPREQSLLGKVPTLLGEYFDGLRQRTQGSPADASALWLDVFRKDMQSVLLAELDVRFQPVEGLLAALRAS</sequence>
<protein>
    <submittedName>
        <fullName evidence="1">Uncharacterized protein</fullName>
    </submittedName>
</protein>
<dbReference type="Pfam" id="PF11828">
    <property type="entry name" value="DUF3348"/>
    <property type="match status" value="1"/>
</dbReference>
<evidence type="ECO:0000313" key="1">
    <source>
        <dbReference type="EMBL" id="APG03542.1"/>
    </source>
</evidence>
<dbReference type="PATRIC" id="fig|1440763.5.peg.6"/>
<name>A0A0G9HM12_9GAMM</name>
<dbReference type="OrthoDB" id="5949373at2"/>
<dbReference type="STRING" id="1440763.BJI69_06205"/>
<dbReference type="AlphaFoldDB" id="A0A0G9HM12"/>
<evidence type="ECO:0000313" key="2">
    <source>
        <dbReference type="Proteomes" id="UP000182987"/>
    </source>
</evidence>
<dbReference type="Proteomes" id="UP000182987">
    <property type="component" value="Chromosome"/>
</dbReference>
<keyword evidence="2" id="KW-1185">Reference proteome</keyword>
<accession>A0A0G9HM12</accession>